<dbReference type="AlphaFoldDB" id="A0A5C6E691"/>
<dbReference type="PANTHER" id="PTHR12526">
    <property type="entry name" value="GLYCOSYLTRANSFERASE"/>
    <property type="match status" value="1"/>
</dbReference>
<accession>A0A5C6E691</accession>
<dbReference type="Pfam" id="PF00534">
    <property type="entry name" value="Glycos_transf_1"/>
    <property type="match status" value="1"/>
</dbReference>
<dbReference type="RefSeq" id="WP_146599315.1">
    <property type="nucleotide sequence ID" value="NZ_SJPY01000002.1"/>
</dbReference>
<keyword evidence="3" id="KW-1185">Reference proteome</keyword>
<proteinExistence type="predicted"/>
<protein>
    <submittedName>
        <fullName evidence="2">D-inositol-3-phosphate glycosyltransferase</fullName>
        <ecNumber evidence="2">2.4.1.250</ecNumber>
    </submittedName>
</protein>
<reference evidence="2 3" key="1">
    <citation type="submission" date="2019-02" db="EMBL/GenBank/DDBJ databases">
        <title>Deep-cultivation of Planctomycetes and their phenomic and genomic characterization uncovers novel biology.</title>
        <authorList>
            <person name="Wiegand S."/>
            <person name="Jogler M."/>
            <person name="Boedeker C."/>
            <person name="Pinto D."/>
            <person name="Vollmers J."/>
            <person name="Rivas-Marin E."/>
            <person name="Kohn T."/>
            <person name="Peeters S.H."/>
            <person name="Heuer A."/>
            <person name="Rast P."/>
            <person name="Oberbeckmann S."/>
            <person name="Bunk B."/>
            <person name="Jeske O."/>
            <person name="Meyerdierks A."/>
            <person name="Storesund J.E."/>
            <person name="Kallscheuer N."/>
            <person name="Luecker S."/>
            <person name="Lage O.M."/>
            <person name="Pohl T."/>
            <person name="Merkel B.J."/>
            <person name="Hornburger P."/>
            <person name="Mueller R.-W."/>
            <person name="Bruemmer F."/>
            <person name="Labrenz M."/>
            <person name="Spormann A.M."/>
            <person name="Op Den Camp H."/>
            <person name="Overmann J."/>
            <person name="Amann R."/>
            <person name="Jetten M.S.M."/>
            <person name="Mascher T."/>
            <person name="Medema M.H."/>
            <person name="Devos D.P."/>
            <person name="Kaster A.-K."/>
            <person name="Ovreas L."/>
            <person name="Rohde M."/>
            <person name="Galperin M.Y."/>
            <person name="Jogler C."/>
        </authorList>
    </citation>
    <scope>NUCLEOTIDE SEQUENCE [LARGE SCALE GENOMIC DNA]</scope>
    <source>
        <strain evidence="2 3">Q31b</strain>
    </source>
</reference>
<name>A0A5C6E691_9BACT</name>
<keyword evidence="2" id="KW-0328">Glycosyltransferase</keyword>
<dbReference type="SUPFAM" id="SSF53756">
    <property type="entry name" value="UDP-Glycosyltransferase/glycogen phosphorylase"/>
    <property type="match status" value="1"/>
</dbReference>
<dbReference type="Gene3D" id="3.40.50.2000">
    <property type="entry name" value="Glycogen Phosphorylase B"/>
    <property type="match status" value="1"/>
</dbReference>
<organism evidence="2 3">
    <name type="scientific">Novipirellula aureliae</name>
    <dbReference type="NCBI Taxonomy" id="2527966"/>
    <lineage>
        <taxon>Bacteria</taxon>
        <taxon>Pseudomonadati</taxon>
        <taxon>Planctomycetota</taxon>
        <taxon>Planctomycetia</taxon>
        <taxon>Pirellulales</taxon>
        <taxon>Pirellulaceae</taxon>
        <taxon>Novipirellula</taxon>
    </lineage>
</organism>
<dbReference type="Proteomes" id="UP000315471">
    <property type="component" value="Unassembled WGS sequence"/>
</dbReference>
<dbReference type="OrthoDB" id="9781413at2"/>
<feature type="domain" description="Glycosyl transferase family 1" evidence="1">
    <location>
        <begin position="173"/>
        <end position="307"/>
    </location>
</feature>
<evidence type="ECO:0000313" key="2">
    <source>
        <dbReference type="EMBL" id="TWU44348.1"/>
    </source>
</evidence>
<dbReference type="CDD" id="cd03801">
    <property type="entry name" value="GT4_PimA-like"/>
    <property type="match status" value="1"/>
</dbReference>
<evidence type="ECO:0000313" key="3">
    <source>
        <dbReference type="Proteomes" id="UP000315471"/>
    </source>
</evidence>
<comment type="caution">
    <text evidence="2">The sequence shown here is derived from an EMBL/GenBank/DDBJ whole genome shotgun (WGS) entry which is preliminary data.</text>
</comment>
<keyword evidence="2" id="KW-0808">Transferase</keyword>
<dbReference type="GO" id="GO:0102710">
    <property type="term" value="F:D-inositol-3-phosphate glycosyltransferase activity"/>
    <property type="evidence" value="ECO:0007669"/>
    <property type="project" value="UniProtKB-EC"/>
</dbReference>
<dbReference type="EC" id="2.4.1.250" evidence="2"/>
<evidence type="ECO:0000259" key="1">
    <source>
        <dbReference type="Pfam" id="PF00534"/>
    </source>
</evidence>
<dbReference type="EMBL" id="SJPY01000002">
    <property type="protein sequence ID" value="TWU44348.1"/>
    <property type="molecule type" value="Genomic_DNA"/>
</dbReference>
<dbReference type="InterPro" id="IPR001296">
    <property type="entry name" value="Glyco_trans_1"/>
</dbReference>
<sequence length="382" mass="43671">MHESTVNQKRFEKDPLIRVGVSTRHGMADEIAACPPDGVEYCFPTPTRTRHRFIRSPIKSYLMEFADTREFDVLEAVLSPVITSAPWVCSLDCFEAALAFGFLTFPLPRVTRVGYVNRLFRRNNCKKLLFWSQAARETLYGYGGVTDPVVIDKATVVYPAIRQVSEDFIRYTDDQVKLLFSGDFFRKGGANVVDVFESLQQEYPGITLRICCDEKIDFRSRNRELKEEYLTRIRKNQSIQFGRVSRQRMLGEVLPETDVYLLPTYNEAFGFAILEAMAYGIPVVATNHFAIPEIIDSESDSFLIDISDFDTKNMFRGYAVDAIPLPFRNHVNDQLKAYLRRLIESSALRRTVGAAALEKVRSKFGFGSRNETMSVIYREAVC</sequence>
<gene>
    <name evidence="2" type="primary">mshA_2</name>
    <name evidence="2" type="ORF">Q31b_18840</name>
</gene>